<evidence type="ECO:0000313" key="3">
    <source>
        <dbReference type="EMBL" id="RKF53119.1"/>
    </source>
</evidence>
<dbReference type="PROSITE" id="PS50908">
    <property type="entry name" value="RWD"/>
    <property type="match status" value="1"/>
</dbReference>
<keyword evidence="1" id="KW-0175">Coiled coil</keyword>
<keyword evidence="4" id="KW-1185">Reference proteome</keyword>
<dbReference type="Proteomes" id="UP000283383">
    <property type="component" value="Unassembled WGS sequence"/>
</dbReference>
<dbReference type="InterPro" id="IPR040213">
    <property type="entry name" value="GIR2-like"/>
</dbReference>
<evidence type="ECO:0000256" key="1">
    <source>
        <dbReference type="SAM" id="Coils"/>
    </source>
</evidence>
<dbReference type="Pfam" id="PF05773">
    <property type="entry name" value="RWD"/>
    <property type="match status" value="1"/>
</dbReference>
<dbReference type="FunFam" id="3.10.110.10:FF:000075">
    <property type="entry name" value="RWD domain-containing protein (Gir2)"/>
    <property type="match status" value="1"/>
</dbReference>
<dbReference type="AlphaFoldDB" id="A0A420H6Q0"/>
<dbReference type="InterPro" id="IPR006575">
    <property type="entry name" value="RWD_dom"/>
</dbReference>
<comment type="caution">
    <text evidence="3">The sequence shown here is derived from an EMBL/GenBank/DDBJ whole genome shotgun (WGS) entry which is preliminary data.</text>
</comment>
<evidence type="ECO:0000259" key="2">
    <source>
        <dbReference type="PROSITE" id="PS50908"/>
    </source>
</evidence>
<dbReference type="InterPro" id="IPR016135">
    <property type="entry name" value="UBQ-conjugating_enzyme/RWD"/>
</dbReference>
<feature type="coiled-coil region" evidence="1">
    <location>
        <begin position="165"/>
        <end position="192"/>
    </location>
</feature>
<dbReference type="Gene3D" id="3.10.110.10">
    <property type="entry name" value="Ubiquitin Conjugating Enzyme"/>
    <property type="match status" value="1"/>
</dbReference>
<protein>
    <submittedName>
        <fullName evidence="3">Protein GIR2</fullName>
    </submittedName>
</protein>
<name>A0A420H6Q0_9PEZI</name>
<dbReference type="SMART" id="SM00591">
    <property type="entry name" value="RWD"/>
    <property type="match status" value="1"/>
</dbReference>
<dbReference type="STRING" id="62708.A0A420H6Q0"/>
<sequence>MGKAEQLEEREVLESIFPDEIQDISESEYQLSIYLDADNSDDSESQYLQIILHVKYPPDYPDVPPILDIHRPTNATQNKFFNITEDSKYLLNSLIETIDENIGMAMIFTIVSILKENAEQLISSRQQAWQEEQEKTLMDAEREENKKFHGTPVTSETFASWRDGFIKEMCEIKRKEEELEELAERKKSKGKEHVSVLTGKQLWMRGMVGKLDEEDGMYIEATS</sequence>
<gene>
    <name evidence="3" type="ORF">GcM3_221021</name>
</gene>
<organism evidence="3 4">
    <name type="scientific">Golovinomyces cichoracearum</name>
    <dbReference type="NCBI Taxonomy" id="62708"/>
    <lineage>
        <taxon>Eukaryota</taxon>
        <taxon>Fungi</taxon>
        <taxon>Dikarya</taxon>
        <taxon>Ascomycota</taxon>
        <taxon>Pezizomycotina</taxon>
        <taxon>Leotiomycetes</taxon>
        <taxon>Erysiphales</taxon>
        <taxon>Erysiphaceae</taxon>
        <taxon>Golovinomyces</taxon>
    </lineage>
</organism>
<dbReference type="EMBL" id="MCBQ01022184">
    <property type="protein sequence ID" value="RKF53119.1"/>
    <property type="molecule type" value="Genomic_DNA"/>
</dbReference>
<reference evidence="3 4" key="1">
    <citation type="journal article" date="2018" name="BMC Genomics">
        <title>Comparative genome analyses reveal sequence features reflecting distinct modes of host-adaptation between dicot and monocot powdery mildew.</title>
        <authorList>
            <person name="Wu Y."/>
            <person name="Ma X."/>
            <person name="Pan Z."/>
            <person name="Kale S.D."/>
            <person name="Song Y."/>
            <person name="King H."/>
            <person name="Zhang Q."/>
            <person name="Presley C."/>
            <person name="Deng X."/>
            <person name="Wei C.I."/>
            <person name="Xiao S."/>
        </authorList>
    </citation>
    <scope>NUCLEOTIDE SEQUENCE [LARGE SCALE GENOMIC DNA]</scope>
    <source>
        <strain evidence="3">UMSG3</strain>
    </source>
</reference>
<dbReference type="PANTHER" id="PTHR12292">
    <property type="entry name" value="RWD DOMAIN-CONTAINING PROTEIN"/>
    <property type="match status" value="1"/>
</dbReference>
<evidence type="ECO:0000313" key="4">
    <source>
        <dbReference type="Proteomes" id="UP000283383"/>
    </source>
</evidence>
<accession>A0A420H6Q0</accession>
<feature type="domain" description="RWD" evidence="2">
    <location>
        <begin position="8"/>
        <end position="121"/>
    </location>
</feature>
<dbReference type="SUPFAM" id="SSF54495">
    <property type="entry name" value="UBC-like"/>
    <property type="match status" value="1"/>
</dbReference>
<proteinExistence type="predicted"/>